<comment type="similarity">
    <text evidence="7 14">Belongs to the CobU/CobP family.</text>
</comment>
<dbReference type="GO" id="GO:0008820">
    <property type="term" value="F:cobinamide phosphate guanylyltransferase activity"/>
    <property type="evidence" value="ECO:0007669"/>
    <property type="project" value="UniProtKB-UniRule"/>
</dbReference>
<dbReference type="SUPFAM" id="SSF52540">
    <property type="entry name" value="P-loop containing nucleoside triphosphate hydrolases"/>
    <property type="match status" value="1"/>
</dbReference>
<evidence type="ECO:0000256" key="11">
    <source>
        <dbReference type="ARBA" id="ARBA00022777"/>
    </source>
</evidence>
<comment type="pathway">
    <text evidence="5 14">Cofactor biosynthesis; adenosylcobalamin biosynthesis; adenosylcobalamin from cob(II)yrinate a,c-diamide: step 6/7.</text>
</comment>
<evidence type="ECO:0000256" key="4">
    <source>
        <dbReference type="ARBA" id="ARBA00003889"/>
    </source>
</evidence>
<evidence type="ECO:0000256" key="16">
    <source>
        <dbReference type="PIRSR" id="PIRSR006135-2"/>
    </source>
</evidence>
<dbReference type="EMBL" id="BMFJ01000001">
    <property type="protein sequence ID" value="GGE17922.1"/>
    <property type="molecule type" value="Genomic_DNA"/>
</dbReference>
<evidence type="ECO:0000256" key="14">
    <source>
        <dbReference type="PIRNR" id="PIRNR006135"/>
    </source>
</evidence>
<evidence type="ECO:0000256" key="3">
    <source>
        <dbReference type="ARBA" id="ARBA00001522"/>
    </source>
</evidence>
<comment type="caution">
    <text evidence="17">The sequence shown here is derived from an EMBL/GenBank/DDBJ whole genome shotgun (WGS) entry which is preliminary data.</text>
</comment>
<organism evidence="17 18">
    <name type="scientific">Primorskyibacter flagellatus</name>
    <dbReference type="NCBI Taxonomy" id="1387277"/>
    <lineage>
        <taxon>Bacteria</taxon>
        <taxon>Pseudomonadati</taxon>
        <taxon>Pseudomonadota</taxon>
        <taxon>Alphaproteobacteria</taxon>
        <taxon>Rhodobacterales</taxon>
        <taxon>Roseobacteraceae</taxon>
        <taxon>Primorskyibacter</taxon>
    </lineage>
</organism>
<evidence type="ECO:0000256" key="13">
    <source>
        <dbReference type="ARBA" id="ARBA00023134"/>
    </source>
</evidence>
<proteinExistence type="inferred from homology"/>
<feature type="binding site" evidence="16">
    <location>
        <begin position="52"/>
        <end position="54"/>
    </location>
    <ligand>
        <name>GTP</name>
        <dbReference type="ChEBI" id="CHEBI:37565"/>
    </ligand>
</feature>
<reference evidence="18" key="1">
    <citation type="journal article" date="2019" name="Int. J. Syst. Evol. Microbiol.">
        <title>The Global Catalogue of Microorganisms (GCM) 10K type strain sequencing project: providing services to taxonomists for standard genome sequencing and annotation.</title>
        <authorList>
            <consortium name="The Broad Institute Genomics Platform"/>
            <consortium name="The Broad Institute Genome Sequencing Center for Infectious Disease"/>
            <person name="Wu L."/>
            <person name="Ma J."/>
        </authorList>
    </citation>
    <scope>NUCLEOTIDE SEQUENCE [LARGE SCALE GENOMIC DNA]</scope>
    <source>
        <strain evidence="18">CGMCC 1.12664</strain>
    </source>
</reference>
<dbReference type="InterPro" id="IPR027417">
    <property type="entry name" value="P-loop_NTPase"/>
</dbReference>
<protein>
    <recommendedName>
        <fullName evidence="14">Bifunctional adenosylcobalamin biosynthesis protein</fullName>
        <ecNumber evidence="14">2.7.1.156</ecNumber>
        <ecNumber evidence="14">2.7.7.62</ecNumber>
    </recommendedName>
</protein>
<dbReference type="GO" id="GO:0005525">
    <property type="term" value="F:GTP binding"/>
    <property type="evidence" value="ECO:0007669"/>
    <property type="project" value="UniProtKB-UniRule"/>
</dbReference>
<evidence type="ECO:0000256" key="2">
    <source>
        <dbReference type="ARBA" id="ARBA00000711"/>
    </source>
</evidence>
<evidence type="ECO:0000256" key="6">
    <source>
        <dbReference type="ARBA" id="ARBA00005159"/>
    </source>
</evidence>
<comment type="function">
    <text evidence="4 14">Catalyzes ATP-dependent phosphorylation of adenosylcobinamide and addition of GMP to adenosylcobinamide phosphate.</text>
</comment>
<dbReference type="PANTHER" id="PTHR34848:SF1">
    <property type="entry name" value="BIFUNCTIONAL ADENOSYLCOBALAMIN BIOSYNTHESIS PROTEIN COBU"/>
    <property type="match status" value="1"/>
</dbReference>
<dbReference type="Gene3D" id="3.40.50.300">
    <property type="entry name" value="P-loop containing nucleotide triphosphate hydrolases"/>
    <property type="match status" value="1"/>
</dbReference>
<dbReference type="PANTHER" id="PTHR34848">
    <property type="match status" value="1"/>
</dbReference>
<dbReference type="Pfam" id="PF02283">
    <property type="entry name" value="CobU"/>
    <property type="match status" value="1"/>
</dbReference>
<keyword evidence="12 14" id="KW-0067">ATP-binding</keyword>
<comment type="catalytic activity">
    <reaction evidence="1 14">
        <text>adenosylcob(III)inamide + ATP = adenosylcob(III)inamide phosphate + ADP + H(+)</text>
        <dbReference type="Rhea" id="RHEA:15769"/>
        <dbReference type="ChEBI" id="CHEBI:2480"/>
        <dbReference type="ChEBI" id="CHEBI:15378"/>
        <dbReference type="ChEBI" id="CHEBI:30616"/>
        <dbReference type="ChEBI" id="CHEBI:58502"/>
        <dbReference type="ChEBI" id="CHEBI:456216"/>
        <dbReference type="EC" id="2.7.1.156"/>
    </reaction>
</comment>
<evidence type="ECO:0000256" key="15">
    <source>
        <dbReference type="PIRSR" id="PIRSR006135-1"/>
    </source>
</evidence>
<keyword evidence="18" id="KW-1185">Reference proteome</keyword>
<comment type="pathway">
    <text evidence="6 14">Cofactor biosynthesis; adenosylcobalamin biosynthesis; adenosylcobalamin from cob(II)yrinate a,c-diamide: step 5/7.</text>
</comment>
<feature type="binding site" evidence="16">
    <location>
        <position position="101"/>
    </location>
    <ligand>
        <name>GTP</name>
        <dbReference type="ChEBI" id="CHEBI:37565"/>
    </ligand>
</feature>
<dbReference type="InterPro" id="IPR003203">
    <property type="entry name" value="CobU/CobP"/>
</dbReference>
<dbReference type="EC" id="2.7.7.62" evidence="14"/>
<keyword evidence="8 14" id="KW-0169">Cobalamin biosynthesis</keyword>
<feature type="active site" description="GMP-histidine intermediate" evidence="15">
    <location>
        <position position="68"/>
    </location>
</feature>
<evidence type="ECO:0000256" key="8">
    <source>
        <dbReference type="ARBA" id="ARBA00022573"/>
    </source>
</evidence>
<dbReference type="PIRSF" id="PIRSF006135">
    <property type="entry name" value="CobU"/>
    <property type="match status" value="1"/>
</dbReference>
<dbReference type="GO" id="GO:0009236">
    <property type="term" value="P:cobalamin biosynthetic process"/>
    <property type="evidence" value="ECO:0007669"/>
    <property type="project" value="UniProtKB-UniRule"/>
</dbReference>
<evidence type="ECO:0000256" key="7">
    <source>
        <dbReference type="ARBA" id="ARBA00007490"/>
    </source>
</evidence>
<keyword evidence="11 14" id="KW-0418">Kinase</keyword>
<feature type="binding site" evidence="16">
    <location>
        <position position="80"/>
    </location>
    <ligand>
        <name>GTP</name>
        <dbReference type="ChEBI" id="CHEBI:37565"/>
    </ligand>
</feature>
<dbReference type="CDD" id="cd00544">
    <property type="entry name" value="CobU"/>
    <property type="match status" value="1"/>
</dbReference>
<dbReference type="NCBIfam" id="NF004469">
    <property type="entry name" value="PRK05800.1"/>
    <property type="match status" value="1"/>
</dbReference>
<evidence type="ECO:0000256" key="12">
    <source>
        <dbReference type="ARBA" id="ARBA00022840"/>
    </source>
</evidence>
<evidence type="ECO:0000256" key="1">
    <source>
        <dbReference type="ARBA" id="ARBA00000312"/>
    </source>
</evidence>
<evidence type="ECO:0000256" key="5">
    <source>
        <dbReference type="ARBA" id="ARBA00004692"/>
    </source>
</evidence>
<dbReference type="Proteomes" id="UP000612855">
    <property type="component" value="Unassembled WGS sequence"/>
</dbReference>
<comment type="catalytic activity">
    <reaction evidence="3">
        <text>adenosylcob(III)inamide + GTP = adenosylcob(III)inamide phosphate + GDP + H(+)</text>
        <dbReference type="Rhea" id="RHEA:15765"/>
        <dbReference type="ChEBI" id="CHEBI:2480"/>
        <dbReference type="ChEBI" id="CHEBI:15378"/>
        <dbReference type="ChEBI" id="CHEBI:37565"/>
        <dbReference type="ChEBI" id="CHEBI:58189"/>
        <dbReference type="ChEBI" id="CHEBI:58502"/>
        <dbReference type="EC" id="2.7.1.156"/>
    </reaction>
</comment>
<keyword evidence="10 14" id="KW-0547">Nucleotide-binding</keyword>
<name>A0A916ZZC3_9RHOB</name>
<keyword evidence="13 14" id="KW-0342">GTP-binding</keyword>
<keyword evidence="9 14" id="KW-0808">Transferase</keyword>
<evidence type="ECO:0000256" key="9">
    <source>
        <dbReference type="ARBA" id="ARBA00022679"/>
    </source>
</evidence>
<gene>
    <name evidence="17" type="ORF">GCM10011360_03400</name>
</gene>
<evidence type="ECO:0000313" key="17">
    <source>
        <dbReference type="EMBL" id="GGE17922.1"/>
    </source>
</evidence>
<dbReference type="AlphaFoldDB" id="A0A916ZZC3"/>
<evidence type="ECO:0000313" key="18">
    <source>
        <dbReference type="Proteomes" id="UP000612855"/>
    </source>
</evidence>
<dbReference type="EC" id="2.7.1.156" evidence="14"/>
<evidence type="ECO:0000256" key="10">
    <source>
        <dbReference type="ARBA" id="ARBA00022741"/>
    </source>
</evidence>
<dbReference type="GO" id="GO:0043752">
    <property type="term" value="F:adenosylcobinamide kinase activity"/>
    <property type="evidence" value="ECO:0007669"/>
    <property type="project" value="UniProtKB-EC"/>
</dbReference>
<accession>A0A916ZZC3</accession>
<dbReference type="GO" id="GO:0005524">
    <property type="term" value="F:ATP binding"/>
    <property type="evidence" value="ECO:0007669"/>
    <property type="project" value="UniProtKB-UniRule"/>
</dbReference>
<feature type="binding site" evidence="16">
    <location>
        <begin position="27"/>
        <end position="34"/>
    </location>
    <ligand>
        <name>GTP</name>
        <dbReference type="ChEBI" id="CHEBI:37565"/>
    </ligand>
</feature>
<comment type="catalytic activity">
    <reaction evidence="2 14">
        <text>adenosylcob(III)inamide phosphate + GTP + H(+) = adenosylcob(III)inamide-GDP + diphosphate</text>
        <dbReference type="Rhea" id="RHEA:22712"/>
        <dbReference type="ChEBI" id="CHEBI:15378"/>
        <dbReference type="ChEBI" id="CHEBI:33019"/>
        <dbReference type="ChEBI" id="CHEBI:37565"/>
        <dbReference type="ChEBI" id="CHEBI:58502"/>
        <dbReference type="ChEBI" id="CHEBI:60487"/>
        <dbReference type="EC" id="2.7.7.62"/>
    </reaction>
</comment>
<sequence>MSYTLETRIWFTRWDKNMAAPVTLVLGGAASGKSAFAENAILSAGGRPYYIATAQAFDAEMTEKIARHVERRGARWTTREAPTDLSGALRQVNADHAVLIDCLTLWLTNLMLAEQDVDAATTDLMKALDHCPAPVWLVSNEVGSGIVPDTALGRRFREAQGRLNIVMAARADRVVQVVAGLPNVLKGTLA</sequence>